<dbReference type="InterPro" id="IPR001841">
    <property type="entry name" value="Znf_RING"/>
</dbReference>
<accession>A0A060T0I7</accession>
<gene>
    <name evidence="21" type="ORF">GNLVRS02_ARAD1C08338g</name>
</gene>
<dbReference type="PANTHER" id="PTHR48178:SF1">
    <property type="entry name" value="PEROXISOME BIOGENESIS FACTOR 2"/>
    <property type="match status" value="1"/>
</dbReference>
<evidence type="ECO:0000256" key="13">
    <source>
        <dbReference type="ARBA" id="ARBA00023136"/>
    </source>
</evidence>
<evidence type="ECO:0000313" key="21">
    <source>
        <dbReference type="EMBL" id="CDP34259.1"/>
    </source>
</evidence>
<dbReference type="EC" id="2.3.2.36" evidence="17"/>
<feature type="compositionally biased region" description="Acidic residues" evidence="19">
    <location>
        <begin position="364"/>
        <end position="390"/>
    </location>
</feature>
<reference evidence="21" key="1">
    <citation type="submission" date="2014-02" db="EMBL/GenBank/DDBJ databases">
        <authorList>
            <person name="Genoscope - CEA"/>
        </authorList>
    </citation>
    <scope>NUCLEOTIDE SEQUENCE</scope>
    <source>
        <strain evidence="21">LS3</strain>
    </source>
</reference>
<keyword evidence="9" id="KW-0833">Ubl conjugation pathway</keyword>
<dbReference type="GO" id="GO:0005778">
    <property type="term" value="C:peroxisomal membrane"/>
    <property type="evidence" value="ECO:0007669"/>
    <property type="project" value="UniProtKB-SubCell"/>
</dbReference>
<keyword evidence="4" id="KW-0813">Transport</keyword>
<comment type="subcellular location">
    <subcellularLocation>
        <location evidence="1">Peroxisome membrane</location>
        <topology evidence="1">Multi-pass membrane protein</topology>
    </subcellularLocation>
</comment>
<dbReference type="SUPFAM" id="SSF57850">
    <property type="entry name" value="RING/U-box"/>
    <property type="match status" value="1"/>
</dbReference>
<proteinExistence type="inferred from homology"/>
<protein>
    <recommendedName>
        <fullName evidence="17">RING-type E3 ubiquitin transferase (cysteine targeting)</fullName>
        <ecNumber evidence="17">2.3.2.36</ecNumber>
    </recommendedName>
    <alternativeName>
        <fullName evidence="15">Peroxin-2</fullName>
    </alternativeName>
</protein>
<evidence type="ECO:0000256" key="7">
    <source>
        <dbReference type="ARBA" id="ARBA00022723"/>
    </source>
</evidence>
<name>A0A060T0I7_BLAAD</name>
<comment type="pathway">
    <text evidence="2">Protein modification; protein ubiquitination.</text>
</comment>
<evidence type="ECO:0000256" key="15">
    <source>
        <dbReference type="ARBA" id="ARBA00032511"/>
    </source>
</evidence>
<evidence type="ECO:0000256" key="17">
    <source>
        <dbReference type="ARBA" id="ARBA00034523"/>
    </source>
</evidence>
<dbReference type="PROSITE" id="PS00518">
    <property type="entry name" value="ZF_RING_1"/>
    <property type="match status" value="1"/>
</dbReference>
<evidence type="ECO:0000256" key="6">
    <source>
        <dbReference type="ARBA" id="ARBA00022692"/>
    </source>
</evidence>
<keyword evidence="5" id="KW-0808">Transferase</keyword>
<feature type="compositionally biased region" description="Low complexity" evidence="19">
    <location>
        <begin position="334"/>
        <end position="359"/>
    </location>
</feature>
<feature type="domain" description="RING-type" evidence="20">
    <location>
        <begin position="247"/>
        <end position="293"/>
    </location>
</feature>
<reference evidence="21" key="2">
    <citation type="submission" date="2014-06" db="EMBL/GenBank/DDBJ databases">
        <title>The complete genome of Blastobotrys (Arxula) adeninivorans LS3 - a yeast of biotechnological interest.</title>
        <authorList>
            <person name="Kunze G."/>
            <person name="Gaillardin C."/>
            <person name="Czernicka M."/>
            <person name="Durrens P."/>
            <person name="Martin T."/>
            <person name="Boer E."/>
            <person name="Gabaldon T."/>
            <person name="Cruz J."/>
            <person name="Talla E."/>
            <person name="Marck C."/>
            <person name="Goffeau A."/>
            <person name="Barbe V."/>
            <person name="Baret P."/>
            <person name="Baronian K."/>
            <person name="Beier S."/>
            <person name="Bleykasten C."/>
            <person name="Bode R."/>
            <person name="Casaregola S."/>
            <person name="Despons L."/>
            <person name="Fairhead C."/>
            <person name="Giersberg M."/>
            <person name="Gierski P."/>
            <person name="Hahnel U."/>
            <person name="Hartmann A."/>
            <person name="Jankowska D."/>
            <person name="Jubin C."/>
            <person name="Jung P."/>
            <person name="Lafontaine I."/>
            <person name="Leh-Louis V."/>
            <person name="Lemaire M."/>
            <person name="Marcet-Houben M."/>
            <person name="Mascher M."/>
            <person name="Morel G."/>
            <person name="Richard G.-F."/>
            <person name="Riechen J."/>
            <person name="Sacerdot C."/>
            <person name="Sarkar A."/>
            <person name="Savel G."/>
            <person name="Schacherer J."/>
            <person name="Sherman D."/>
            <person name="Straub M.-L."/>
            <person name="Stein N."/>
            <person name="Thierry A."/>
            <person name="Trautwein-Schult A."/>
            <person name="Westhof E."/>
            <person name="Worch S."/>
            <person name="Dujon B."/>
            <person name="Souciet J.-L."/>
            <person name="Wincker P."/>
            <person name="Scholz U."/>
            <person name="Neuveglise N."/>
        </authorList>
    </citation>
    <scope>NUCLEOTIDE SEQUENCE</scope>
    <source>
        <strain evidence="21">LS3</strain>
    </source>
</reference>
<dbReference type="InterPro" id="IPR017907">
    <property type="entry name" value="Znf_RING_CS"/>
</dbReference>
<evidence type="ECO:0000256" key="11">
    <source>
        <dbReference type="ARBA" id="ARBA00022927"/>
    </source>
</evidence>
<evidence type="ECO:0000256" key="1">
    <source>
        <dbReference type="ARBA" id="ARBA00004585"/>
    </source>
</evidence>
<organism evidence="21">
    <name type="scientific">Blastobotrys adeninivorans</name>
    <name type="common">Yeast</name>
    <name type="synonym">Arxula adeninivorans</name>
    <dbReference type="NCBI Taxonomy" id="409370"/>
    <lineage>
        <taxon>Eukaryota</taxon>
        <taxon>Fungi</taxon>
        <taxon>Dikarya</taxon>
        <taxon>Ascomycota</taxon>
        <taxon>Saccharomycotina</taxon>
        <taxon>Dipodascomycetes</taxon>
        <taxon>Dipodascales</taxon>
        <taxon>Trichomonascaceae</taxon>
        <taxon>Blastobotrys</taxon>
    </lineage>
</organism>
<evidence type="ECO:0000256" key="12">
    <source>
        <dbReference type="ARBA" id="ARBA00022989"/>
    </source>
</evidence>
<keyword evidence="13" id="KW-0472">Membrane</keyword>
<evidence type="ECO:0000259" key="20">
    <source>
        <dbReference type="PROSITE" id="PS50089"/>
    </source>
</evidence>
<dbReference type="InterPro" id="IPR025654">
    <property type="entry name" value="PEX2/10"/>
</dbReference>
<comment type="catalytic activity">
    <reaction evidence="16">
        <text>[E2 ubiquitin-conjugating enzyme]-S-ubiquitinyl-L-cysteine + [acceptor protein]-L-cysteine = [E2 ubiquitin-conjugating enzyme]-L-cysteine + [acceptor protein]-S-ubiquitinyl-L-cysteine.</text>
        <dbReference type="EC" id="2.3.2.36"/>
    </reaction>
</comment>
<dbReference type="EMBL" id="HG937693">
    <property type="protein sequence ID" value="CDP34259.1"/>
    <property type="molecule type" value="Genomic_DNA"/>
</dbReference>
<keyword evidence="7" id="KW-0479">Metal-binding</keyword>
<evidence type="ECO:0000256" key="9">
    <source>
        <dbReference type="ARBA" id="ARBA00022786"/>
    </source>
</evidence>
<dbReference type="InterPro" id="IPR006845">
    <property type="entry name" value="Pex_N"/>
</dbReference>
<evidence type="ECO:0000256" key="8">
    <source>
        <dbReference type="ARBA" id="ARBA00022771"/>
    </source>
</evidence>
<evidence type="ECO:0000256" key="3">
    <source>
        <dbReference type="ARBA" id="ARBA00008704"/>
    </source>
</evidence>
<dbReference type="PANTHER" id="PTHR48178">
    <property type="entry name" value="PEROXISOME BIOGENESIS FACTOR 2"/>
    <property type="match status" value="1"/>
</dbReference>
<dbReference type="Gene3D" id="3.30.40.10">
    <property type="entry name" value="Zinc/RING finger domain, C3HC4 (zinc finger)"/>
    <property type="match status" value="1"/>
</dbReference>
<keyword evidence="12" id="KW-1133">Transmembrane helix</keyword>
<dbReference type="GO" id="GO:0008270">
    <property type="term" value="F:zinc ion binding"/>
    <property type="evidence" value="ECO:0007669"/>
    <property type="project" value="UniProtKB-KW"/>
</dbReference>
<dbReference type="AlphaFoldDB" id="A0A060T0I7"/>
<dbReference type="SMART" id="SM00184">
    <property type="entry name" value="RING"/>
    <property type="match status" value="1"/>
</dbReference>
<comment type="similarity">
    <text evidence="3">Belongs to the pex2/pex10/pex12 family.</text>
</comment>
<dbReference type="GO" id="GO:0016567">
    <property type="term" value="P:protein ubiquitination"/>
    <property type="evidence" value="ECO:0007669"/>
    <property type="project" value="UniProtKB-ARBA"/>
</dbReference>
<evidence type="ECO:0000256" key="4">
    <source>
        <dbReference type="ARBA" id="ARBA00022448"/>
    </source>
</evidence>
<dbReference type="PhylomeDB" id="A0A060T0I7"/>
<keyword evidence="6" id="KW-0812">Transmembrane</keyword>
<sequence>MSVMNRKIEPRVGQVDASLLDSELLMLLKNQLWGAFQYYRPEIKDKYESELLLLLKAALFKITVWDHGATYGAKLQNLHFVDTRSRIRTTPISKTQKLLYGAIVVGGSYGWNKLEDYLARASYSDSSSPPSRTTNALRKTADFLAGLWEVSSLANFVLFLYSGEYSTLVLRLLRMRLAPTTRRITRNVNFEFQNRQLVWNAFTEFLLFILPLVNLAKIKRTIARYLQGRKSQQKASGELGFLPEKTCAICYKQDASSQDVTNPYRTECGHTYCYVCLETALAEMDGEWTCLRCGQTVKEIKPYSDVAPIAIKDVEDDYQADDQPKVSNEKAQPSSQTQTQTQTQTQSSKAPAQDSNNSQSKDDSDSDSDSYSEEEEDGDDDGGQFIFEDF</sequence>
<dbReference type="GO" id="GO:0061630">
    <property type="term" value="F:ubiquitin protein ligase activity"/>
    <property type="evidence" value="ECO:0007669"/>
    <property type="project" value="UniProtKB-EC"/>
</dbReference>
<dbReference type="GO" id="GO:0016562">
    <property type="term" value="P:protein import into peroxisome matrix, receptor recycling"/>
    <property type="evidence" value="ECO:0007669"/>
    <property type="project" value="UniProtKB-ARBA"/>
</dbReference>
<keyword evidence="10" id="KW-0862">Zinc</keyword>
<evidence type="ECO:0000256" key="19">
    <source>
        <dbReference type="SAM" id="MobiDB-lite"/>
    </source>
</evidence>
<keyword evidence="8 18" id="KW-0863">Zinc-finger</keyword>
<evidence type="ECO:0000256" key="5">
    <source>
        <dbReference type="ARBA" id="ARBA00022679"/>
    </source>
</evidence>
<evidence type="ECO:0000256" key="2">
    <source>
        <dbReference type="ARBA" id="ARBA00004906"/>
    </source>
</evidence>
<evidence type="ECO:0000256" key="14">
    <source>
        <dbReference type="ARBA" id="ARBA00023140"/>
    </source>
</evidence>
<keyword evidence="11" id="KW-0653">Protein transport</keyword>
<dbReference type="PROSITE" id="PS50089">
    <property type="entry name" value="ZF_RING_2"/>
    <property type="match status" value="1"/>
</dbReference>
<evidence type="ECO:0000256" key="10">
    <source>
        <dbReference type="ARBA" id="ARBA00022833"/>
    </source>
</evidence>
<feature type="region of interest" description="Disordered" evidence="19">
    <location>
        <begin position="319"/>
        <end position="390"/>
    </location>
</feature>
<keyword evidence="14" id="KW-0576">Peroxisome</keyword>
<dbReference type="Pfam" id="PF04757">
    <property type="entry name" value="Pex2_Pex12"/>
    <property type="match status" value="1"/>
</dbReference>
<dbReference type="InterPro" id="IPR013083">
    <property type="entry name" value="Znf_RING/FYVE/PHD"/>
</dbReference>
<evidence type="ECO:0000256" key="18">
    <source>
        <dbReference type="PROSITE-ProRule" id="PRU00175"/>
    </source>
</evidence>
<evidence type="ECO:0000256" key="16">
    <source>
        <dbReference type="ARBA" id="ARBA00034438"/>
    </source>
</evidence>